<evidence type="ECO:0000313" key="2">
    <source>
        <dbReference type="EMBL" id="ADU21041.1"/>
    </source>
</evidence>
<evidence type="ECO:0000313" key="3">
    <source>
        <dbReference type="Proteomes" id="UP000006919"/>
    </source>
</evidence>
<dbReference type="eggNOG" id="COG1329">
    <property type="taxonomic scope" value="Bacteria"/>
</dbReference>
<dbReference type="STRING" id="697329.Rumal_0488"/>
<organism evidence="2 3">
    <name type="scientific">Ruminococcus albus (strain ATCC 27210 / DSM 20455 / JCM 14654 / NCDO 2250 / 7)</name>
    <dbReference type="NCBI Taxonomy" id="697329"/>
    <lineage>
        <taxon>Bacteria</taxon>
        <taxon>Bacillati</taxon>
        <taxon>Bacillota</taxon>
        <taxon>Clostridia</taxon>
        <taxon>Eubacteriales</taxon>
        <taxon>Oscillospiraceae</taxon>
        <taxon>Ruminococcus</taxon>
    </lineage>
</organism>
<feature type="domain" description="CarD-like/TRCF RNAP-interacting" evidence="1">
    <location>
        <begin position="1"/>
        <end position="113"/>
    </location>
</feature>
<dbReference type="GO" id="GO:0009303">
    <property type="term" value="P:rRNA transcription"/>
    <property type="evidence" value="ECO:0007669"/>
    <property type="project" value="TreeGrafter"/>
</dbReference>
<dbReference type="PANTHER" id="PTHR38447:SF1">
    <property type="entry name" value="RNA POLYMERASE-BINDING TRANSCRIPTION FACTOR CARD"/>
    <property type="match status" value="1"/>
</dbReference>
<dbReference type="RefSeq" id="WP_013497233.1">
    <property type="nucleotide sequence ID" value="NC_014833.1"/>
</dbReference>
<dbReference type="KEGG" id="ral:Rumal_0488"/>
<dbReference type="InterPro" id="IPR036101">
    <property type="entry name" value="CarD-like/TRCF_RID_sf"/>
</dbReference>
<dbReference type="AlphaFoldDB" id="E6UFF5"/>
<dbReference type="Gene3D" id="1.20.58.1290">
    <property type="entry name" value="CarD-like, C-terminal domain"/>
    <property type="match status" value="1"/>
</dbReference>
<dbReference type="Gene3D" id="2.40.10.170">
    <property type="match status" value="1"/>
</dbReference>
<evidence type="ECO:0000259" key="1">
    <source>
        <dbReference type="SMART" id="SM01058"/>
    </source>
</evidence>
<protein>
    <submittedName>
        <fullName evidence="2">Transcriptional regulator, CarD family</fullName>
    </submittedName>
</protein>
<dbReference type="EMBL" id="CP002403">
    <property type="protein sequence ID" value="ADU21041.1"/>
    <property type="molecule type" value="Genomic_DNA"/>
</dbReference>
<accession>E6UFF5</accession>
<dbReference type="HOGENOM" id="CLU_048259_2_1_9"/>
<name>E6UFF5_RUMA7</name>
<dbReference type="SUPFAM" id="SSF141259">
    <property type="entry name" value="CarD-like"/>
    <property type="match status" value="1"/>
</dbReference>
<dbReference type="InterPro" id="IPR042215">
    <property type="entry name" value="CarD-like_C"/>
</dbReference>
<gene>
    <name evidence="2" type="ordered locus">Rumal_0488</name>
</gene>
<dbReference type="PANTHER" id="PTHR38447">
    <property type="entry name" value="TRANSCRIPTION FACTOR YDEB-RELATED"/>
    <property type="match status" value="1"/>
</dbReference>
<dbReference type="OrthoDB" id="9786074at2"/>
<sequence length="165" mass="19338">MYKTGDVVMYGTSGICRVAAVEKRDLTGEEQEYYILRNIYSDKNIYYVPVNNEAALGRMHPVCTKSEVDELISHMNSEGLIWIDNDNKRKEEYSRIIKDADKHEIIRLIKTLYLRRRELSENGRRLRSSDENYLGIAEDMLFEEFAYALGIDRCEVVDYIEKHLA</sequence>
<dbReference type="InterPro" id="IPR003711">
    <property type="entry name" value="CarD-like/TRCF_RID"/>
</dbReference>
<dbReference type="InterPro" id="IPR052531">
    <property type="entry name" value="CarD-like_regulator"/>
</dbReference>
<dbReference type="Pfam" id="PF02559">
    <property type="entry name" value="CarD_TRCF_RID"/>
    <property type="match status" value="1"/>
</dbReference>
<dbReference type="Proteomes" id="UP000006919">
    <property type="component" value="Chromosome"/>
</dbReference>
<dbReference type="SMART" id="SM01058">
    <property type="entry name" value="CarD_TRCF"/>
    <property type="match status" value="1"/>
</dbReference>
<proteinExistence type="predicted"/>
<reference evidence="2 3" key="1">
    <citation type="journal article" date="2011" name="J. Bacteriol.">
        <title>Complete genome of the cellulolytic ruminal bacterium Ruminococcus albus 7.</title>
        <authorList>
            <person name="Suen G."/>
            <person name="Stevenson D.M."/>
            <person name="Bruce D.C."/>
            <person name="Chertkov O."/>
            <person name="Copeland A."/>
            <person name="Cheng J.F."/>
            <person name="Detter C."/>
            <person name="Detter J.C."/>
            <person name="Goodwin L.A."/>
            <person name="Han C.S."/>
            <person name="Hauser L.J."/>
            <person name="Ivanova N.N."/>
            <person name="Kyrpides N.C."/>
            <person name="Land M.L."/>
            <person name="Lapidus A."/>
            <person name="Lucas S."/>
            <person name="Ovchinnikova G."/>
            <person name="Pitluck S."/>
            <person name="Tapia R."/>
            <person name="Woyke T."/>
            <person name="Boyum J."/>
            <person name="Mead D."/>
            <person name="Weimer P.J."/>
        </authorList>
    </citation>
    <scope>NUCLEOTIDE SEQUENCE [LARGE SCALE GENOMIC DNA]</scope>
    <source>
        <strain evidence="3">ATCC 27210 / DSM 20455 / JCM 14654 / NCDO 2250 / 7</strain>
    </source>
</reference>